<dbReference type="InterPro" id="IPR033192">
    <property type="entry name" value="ODAD3"/>
</dbReference>
<name>A0A836CG60_9STRA</name>
<proteinExistence type="predicted"/>
<dbReference type="GO" id="GO:0035253">
    <property type="term" value="C:ciliary rootlet"/>
    <property type="evidence" value="ECO:0007669"/>
    <property type="project" value="TreeGrafter"/>
</dbReference>
<dbReference type="InterPro" id="IPR049258">
    <property type="entry name" value="ODAD1_CC"/>
</dbReference>
<dbReference type="GO" id="GO:0036158">
    <property type="term" value="P:outer dynein arm assembly"/>
    <property type="evidence" value="ECO:0007669"/>
    <property type="project" value="InterPro"/>
</dbReference>
<feature type="compositionally biased region" description="Basic and acidic residues" evidence="3">
    <location>
        <begin position="239"/>
        <end position="258"/>
    </location>
</feature>
<evidence type="ECO:0000256" key="1">
    <source>
        <dbReference type="ARBA" id="ARBA00023054"/>
    </source>
</evidence>
<feature type="compositionally biased region" description="Gly residues" evidence="3">
    <location>
        <begin position="496"/>
        <end position="508"/>
    </location>
</feature>
<dbReference type="GO" id="GO:0003341">
    <property type="term" value="P:cilium movement"/>
    <property type="evidence" value="ECO:0007669"/>
    <property type="project" value="InterPro"/>
</dbReference>
<feature type="coiled-coil region" evidence="2">
    <location>
        <begin position="132"/>
        <end position="180"/>
    </location>
</feature>
<evidence type="ECO:0000256" key="2">
    <source>
        <dbReference type="SAM" id="Coils"/>
    </source>
</evidence>
<dbReference type="Proteomes" id="UP000664859">
    <property type="component" value="Unassembled WGS sequence"/>
</dbReference>
<keyword evidence="6" id="KW-1185">Reference proteome</keyword>
<evidence type="ECO:0000259" key="4">
    <source>
        <dbReference type="Pfam" id="PF21773"/>
    </source>
</evidence>
<evidence type="ECO:0000313" key="6">
    <source>
        <dbReference type="Proteomes" id="UP000664859"/>
    </source>
</evidence>
<accession>A0A836CG60</accession>
<sequence>MDHHHQAAVEDQVDDLRERMRMLQGDRKANIDIMEANKAANRDEIQRLRDDNKDLRLKLSQLQRTGAEVADEGAELTALQAEVTRLRKVHDDCKTRSATLSRQLQALGDSAKDLQLEATQPGHEDTPLTRHIRILENRLDKAMIKYNEAQSIRKTYEQIVRRLKEERVGFDNQLGALERTIGAKAKDHEELMLLSGDANHAREVAVAELERVRAGYEEERRRRDAELRERQQVATLRRQMRDRADRRNKAEATIRAEECGEGEGGEAGLKSRAEADGGPSAGREAMEHRTRIDVFENAFRRIKEATGVSDVNEIIKKVVGQERTAESLLALTGENAARAEALQASLASLRARMEEIKYSGPGEAHWRKMVSEQEAQLSSSQARLEHLQTRHERLANMLVSAKAGVQHLGEKLRPVAEELGVEMESTKHTTMAAARGQNDARSVAELLLASERVLCEVAAFLQFLEQKQALARELGGDAPKVPLGTGRRDERRGEGAASGGEEGGGGALLRGFQSPARPYNQRIPLPSLVDGSDAGSASDGDDDAQDLDDEVTREKVKRAANAAVAQQEKRKKAHKKKQAPHKEAA</sequence>
<feature type="region of interest" description="Disordered" evidence="3">
    <location>
        <begin position="236"/>
        <end position="288"/>
    </location>
</feature>
<dbReference type="PANTHER" id="PTHR46518">
    <property type="entry name" value="COILED-COIL DOMAIN-CONTAINING PROTEIN 151"/>
    <property type="match status" value="1"/>
</dbReference>
<dbReference type="Pfam" id="PF21773">
    <property type="entry name" value="ODAD1_CC"/>
    <property type="match status" value="1"/>
</dbReference>
<protein>
    <recommendedName>
        <fullName evidence="4">ODAD1 central coiled coil region domain-containing protein</fullName>
    </recommendedName>
</protein>
<evidence type="ECO:0000313" key="5">
    <source>
        <dbReference type="EMBL" id="KAG5182606.1"/>
    </source>
</evidence>
<dbReference type="GO" id="GO:0097542">
    <property type="term" value="C:ciliary tip"/>
    <property type="evidence" value="ECO:0007669"/>
    <property type="project" value="TreeGrafter"/>
</dbReference>
<feature type="region of interest" description="Disordered" evidence="3">
    <location>
        <begin position="476"/>
        <end position="585"/>
    </location>
</feature>
<dbReference type="PANTHER" id="PTHR46518:SF1">
    <property type="entry name" value="OUTER DYNEIN ARM-DOCKING COMPLEX SUBUNIT 3"/>
    <property type="match status" value="1"/>
</dbReference>
<organism evidence="5 6">
    <name type="scientific">Tribonema minus</name>
    <dbReference type="NCBI Taxonomy" id="303371"/>
    <lineage>
        <taxon>Eukaryota</taxon>
        <taxon>Sar</taxon>
        <taxon>Stramenopiles</taxon>
        <taxon>Ochrophyta</taxon>
        <taxon>PX clade</taxon>
        <taxon>Xanthophyceae</taxon>
        <taxon>Tribonematales</taxon>
        <taxon>Tribonemataceae</taxon>
        <taxon>Tribonema</taxon>
    </lineage>
</organism>
<reference evidence="5" key="1">
    <citation type="submission" date="2021-02" db="EMBL/GenBank/DDBJ databases">
        <title>First Annotated Genome of the Yellow-green Alga Tribonema minus.</title>
        <authorList>
            <person name="Mahan K.M."/>
        </authorList>
    </citation>
    <scope>NUCLEOTIDE SEQUENCE</scope>
    <source>
        <strain evidence="5">UTEX B ZZ1240</strain>
    </source>
</reference>
<evidence type="ECO:0000256" key="3">
    <source>
        <dbReference type="SAM" id="MobiDB-lite"/>
    </source>
</evidence>
<feature type="compositionally biased region" description="Acidic residues" evidence="3">
    <location>
        <begin position="539"/>
        <end position="551"/>
    </location>
</feature>
<feature type="compositionally biased region" description="Basic residues" evidence="3">
    <location>
        <begin position="569"/>
        <end position="579"/>
    </location>
</feature>
<comment type="caution">
    <text evidence="5">The sequence shown here is derived from an EMBL/GenBank/DDBJ whole genome shotgun (WGS) entry which is preliminary data.</text>
</comment>
<dbReference type="GO" id="GO:0036064">
    <property type="term" value="C:ciliary basal body"/>
    <property type="evidence" value="ECO:0007669"/>
    <property type="project" value="TreeGrafter"/>
</dbReference>
<dbReference type="AlphaFoldDB" id="A0A836CG60"/>
<feature type="coiled-coil region" evidence="2">
    <location>
        <begin position="6"/>
        <end position="65"/>
    </location>
</feature>
<feature type="domain" description="ODAD1 central coiled coil region" evidence="4">
    <location>
        <begin position="130"/>
        <end position="412"/>
    </location>
</feature>
<gene>
    <name evidence="5" type="ORF">JKP88DRAFT_318591</name>
</gene>
<dbReference type="EMBL" id="JAFCMP010000235">
    <property type="protein sequence ID" value="KAG5182606.1"/>
    <property type="molecule type" value="Genomic_DNA"/>
</dbReference>
<keyword evidence="1 2" id="KW-0175">Coiled coil</keyword>
<dbReference type="OrthoDB" id="10255247at2759"/>
<feature type="coiled-coil region" evidence="2">
    <location>
        <begin position="339"/>
        <end position="397"/>
    </location>
</feature>